<dbReference type="Proteomes" id="UP000604825">
    <property type="component" value="Unassembled WGS sequence"/>
</dbReference>
<protein>
    <recommendedName>
        <fullName evidence="5">Pectinesterase inhibitor domain-containing protein</fullName>
    </recommendedName>
</protein>
<evidence type="ECO:0000313" key="4">
    <source>
        <dbReference type="Proteomes" id="UP000604825"/>
    </source>
</evidence>
<comment type="caution">
    <text evidence="3">The sequence shown here is derived from an EMBL/GenBank/DDBJ whole genome shotgun (WGS) entry which is preliminary data.</text>
</comment>
<feature type="signal peptide" evidence="2">
    <location>
        <begin position="1"/>
        <end position="25"/>
    </location>
</feature>
<evidence type="ECO:0000313" key="3">
    <source>
        <dbReference type="EMBL" id="CAD6267159.1"/>
    </source>
</evidence>
<dbReference type="Gene3D" id="1.20.140.40">
    <property type="entry name" value="Invertase/pectin methylesterase inhibitor family protein"/>
    <property type="match status" value="1"/>
</dbReference>
<dbReference type="PANTHER" id="PTHR35357">
    <property type="entry name" value="OS02G0537100 PROTEIN"/>
    <property type="match status" value="1"/>
</dbReference>
<dbReference type="AlphaFoldDB" id="A0A811RAY7"/>
<organism evidence="3 4">
    <name type="scientific">Miscanthus lutarioriparius</name>
    <dbReference type="NCBI Taxonomy" id="422564"/>
    <lineage>
        <taxon>Eukaryota</taxon>
        <taxon>Viridiplantae</taxon>
        <taxon>Streptophyta</taxon>
        <taxon>Embryophyta</taxon>
        <taxon>Tracheophyta</taxon>
        <taxon>Spermatophyta</taxon>
        <taxon>Magnoliopsida</taxon>
        <taxon>Liliopsida</taxon>
        <taxon>Poales</taxon>
        <taxon>Poaceae</taxon>
        <taxon>PACMAD clade</taxon>
        <taxon>Panicoideae</taxon>
        <taxon>Andropogonodae</taxon>
        <taxon>Andropogoneae</taxon>
        <taxon>Saccharinae</taxon>
        <taxon>Miscanthus</taxon>
    </lineage>
</organism>
<keyword evidence="1 2" id="KW-0732">Signal</keyword>
<evidence type="ECO:0000256" key="2">
    <source>
        <dbReference type="SAM" id="SignalP"/>
    </source>
</evidence>
<keyword evidence="4" id="KW-1185">Reference proteome</keyword>
<reference evidence="3" key="1">
    <citation type="submission" date="2020-10" db="EMBL/GenBank/DDBJ databases">
        <authorList>
            <person name="Han B."/>
            <person name="Lu T."/>
            <person name="Zhao Q."/>
            <person name="Huang X."/>
            <person name="Zhao Y."/>
        </authorList>
    </citation>
    <scope>NUCLEOTIDE SEQUENCE</scope>
</reference>
<dbReference type="OrthoDB" id="773737at2759"/>
<dbReference type="SUPFAM" id="SSF101148">
    <property type="entry name" value="Plant invertase/pectin methylesterase inhibitor"/>
    <property type="match status" value="1"/>
</dbReference>
<gene>
    <name evidence="3" type="ORF">NCGR_LOCUS50464</name>
</gene>
<sequence>MASTSATLIVLFVAVVCGGSGAVGAANSALDQVCEFVGASYVTLELCASALCYDPALPCRDARDYAAVASLAARLLARNATATRDSVAVAARSANATAGLKSCLQLYDGLVPALEWAAGSVAAGRAYGAARELMQATQFAQRACAGMVRAEMPRENGGFATMATVAHAVLSTPVPKTD</sequence>
<dbReference type="PANTHER" id="PTHR35357:SF24">
    <property type="entry name" value="OS04G0587200 PROTEIN"/>
    <property type="match status" value="1"/>
</dbReference>
<evidence type="ECO:0000256" key="1">
    <source>
        <dbReference type="ARBA" id="ARBA00022729"/>
    </source>
</evidence>
<dbReference type="InterPro" id="IPR035513">
    <property type="entry name" value="Invertase/methylesterase_inhib"/>
</dbReference>
<accession>A0A811RAY7</accession>
<dbReference type="EMBL" id="CAJGYO010000014">
    <property type="protein sequence ID" value="CAD6267159.1"/>
    <property type="molecule type" value="Genomic_DNA"/>
</dbReference>
<name>A0A811RAY7_9POAL</name>
<proteinExistence type="predicted"/>
<feature type="chain" id="PRO_5032281501" description="Pectinesterase inhibitor domain-containing protein" evidence="2">
    <location>
        <begin position="26"/>
        <end position="178"/>
    </location>
</feature>
<evidence type="ECO:0008006" key="5">
    <source>
        <dbReference type="Google" id="ProtNLM"/>
    </source>
</evidence>